<dbReference type="PANTHER" id="PTHR18945">
    <property type="entry name" value="NEUROTRANSMITTER GATED ION CHANNEL"/>
    <property type="match status" value="1"/>
</dbReference>
<evidence type="ECO:0000256" key="2">
    <source>
        <dbReference type="ARBA" id="ARBA00022692"/>
    </source>
</evidence>
<evidence type="ECO:0000256" key="4">
    <source>
        <dbReference type="ARBA" id="ARBA00023136"/>
    </source>
</evidence>
<proteinExistence type="predicted"/>
<dbReference type="InterPro" id="IPR038050">
    <property type="entry name" value="Neuro_actylchol_rec"/>
</dbReference>
<accession>A0A226EYC7</accession>
<sequence>MRQIVLLILSSCCLSVTEGADVTDISRLRQDLLRNYDKNARPVQSHQNTTVVKIYFFNYGFEFDENTRLLTLHCLVALIWKDELIHWDPLLYGNLSAIQFYPTEVWRPDILVYNSYEKSELDHFGNTLIHAQSLNASNSILLWVPPASLVVECDNVDFYRWPYDKQRCSINLTAWAHDGSEISLQMDDEPFSAKKPLQNREWDLVDNSVEQKSWTEMDILFTEIQIRMDIQRRSSTHVAGIVVVAIGITVAILTSFWLNPFAKERIPVILVAFLLNNIYLNYIYSIIPDNGERVPFLVCYFRDSLVMVLLALAWTIGLRHMAKAHMAIQLPAWINGLLDGIVGTILCLRPHPSPNPSENSREIINMERTEDDHEELVEEEILYRGDCGWFANVLDRIMFLIYFTVYSFLVLTL</sequence>
<dbReference type="GO" id="GO:0004888">
    <property type="term" value="F:transmembrane signaling receptor activity"/>
    <property type="evidence" value="ECO:0007669"/>
    <property type="project" value="InterPro"/>
</dbReference>
<dbReference type="AlphaFoldDB" id="A0A226EYC7"/>
<dbReference type="InterPro" id="IPR036719">
    <property type="entry name" value="Neuro-gated_channel_TM_sf"/>
</dbReference>
<dbReference type="Pfam" id="PF02931">
    <property type="entry name" value="Neur_chan_LBD"/>
    <property type="match status" value="1"/>
</dbReference>
<keyword evidence="3 5" id="KW-1133">Transmembrane helix</keyword>
<evidence type="ECO:0000256" key="1">
    <source>
        <dbReference type="ARBA" id="ARBA00004141"/>
    </source>
</evidence>
<dbReference type="CDD" id="cd18989">
    <property type="entry name" value="LGIC_ECD_cation"/>
    <property type="match status" value="1"/>
</dbReference>
<name>A0A226EYC7_FOLCA</name>
<feature type="transmembrane region" description="Helical" evidence="5">
    <location>
        <begin position="238"/>
        <end position="259"/>
    </location>
</feature>
<dbReference type="Gene3D" id="1.20.58.390">
    <property type="entry name" value="Neurotransmitter-gated ion-channel transmembrane domain"/>
    <property type="match status" value="1"/>
</dbReference>
<dbReference type="InterPro" id="IPR006202">
    <property type="entry name" value="Neur_chan_lig-bd"/>
</dbReference>
<dbReference type="STRING" id="158441.A0A226EYC7"/>
<feature type="domain" description="Neurotransmitter-gated ion-channel ligand-binding" evidence="7">
    <location>
        <begin position="26"/>
        <end position="233"/>
    </location>
</feature>
<feature type="transmembrane region" description="Helical" evidence="5">
    <location>
        <begin position="293"/>
        <end position="316"/>
    </location>
</feature>
<keyword evidence="6" id="KW-0732">Signal</keyword>
<evidence type="ECO:0000313" key="8">
    <source>
        <dbReference type="EMBL" id="OXA61616.1"/>
    </source>
</evidence>
<dbReference type="InterPro" id="IPR036734">
    <property type="entry name" value="Neur_chan_lig-bd_sf"/>
</dbReference>
<comment type="subcellular location">
    <subcellularLocation>
        <location evidence="1">Membrane</location>
        <topology evidence="1">Multi-pass membrane protein</topology>
    </subcellularLocation>
</comment>
<feature type="transmembrane region" description="Helical" evidence="5">
    <location>
        <begin position="266"/>
        <end position="287"/>
    </location>
</feature>
<dbReference type="Gene3D" id="2.70.170.10">
    <property type="entry name" value="Neurotransmitter-gated ion-channel ligand-binding domain"/>
    <property type="match status" value="1"/>
</dbReference>
<evidence type="ECO:0000256" key="5">
    <source>
        <dbReference type="SAM" id="Phobius"/>
    </source>
</evidence>
<dbReference type="GO" id="GO:0005230">
    <property type="term" value="F:extracellular ligand-gated monoatomic ion channel activity"/>
    <property type="evidence" value="ECO:0007669"/>
    <property type="project" value="InterPro"/>
</dbReference>
<organism evidence="8 9">
    <name type="scientific">Folsomia candida</name>
    <name type="common">Springtail</name>
    <dbReference type="NCBI Taxonomy" id="158441"/>
    <lineage>
        <taxon>Eukaryota</taxon>
        <taxon>Metazoa</taxon>
        <taxon>Ecdysozoa</taxon>
        <taxon>Arthropoda</taxon>
        <taxon>Hexapoda</taxon>
        <taxon>Collembola</taxon>
        <taxon>Entomobryomorpha</taxon>
        <taxon>Isotomoidea</taxon>
        <taxon>Isotomidae</taxon>
        <taxon>Proisotominae</taxon>
        <taxon>Folsomia</taxon>
    </lineage>
</organism>
<dbReference type="EMBL" id="LNIX01000001">
    <property type="protein sequence ID" value="OXA61616.1"/>
    <property type="molecule type" value="Genomic_DNA"/>
</dbReference>
<reference evidence="8 9" key="1">
    <citation type="submission" date="2015-12" db="EMBL/GenBank/DDBJ databases">
        <title>The genome of Folsomia candida.</title>
        <authorList>
            <person name="Faddeeva A."/>
            <person name="Derks M.F."/>
            <person name="Anvar Y."/>
            <person name="Smit S."/>
            <person name="Van Straalen N."/>
            <person name="Roelofs D."/>
        </authorList>
    </citation>
    <scope>NUCLEOTIDE SEQUENCE [LARGE SCALE GENOMIC DNA]</scope>
    <source>
        <strain evidence="8 9">VU population</strain>
        <tissue evidence="8">Whole body</tissue>
    </source>
</reference>
<keyword evidence="9" id="KW-1185">Reference proteome</keyword>
<keyword evidence="4 5" id="KW-0472">Membrane</keyword>
<dbReference type="FunFam" id="2.70.170.10:FF:000028">
    <property type="entry name" value="AcetylCholine Receptor"/>
    <property type="match status" value="1"/>
</dbReference>
<gene>
    <name evidence="8" type="ORF">Fcan01_02098</name>
</gene>
<feature type="transmembrane region" description="Helical" evidence="5">
    <location>
        <begin position="393"/>
        <end position="411"/>
    </location>
</feature>
<dbReference type="SUPFAM" id="SSF90112">
    <property type="entry name" value="Neurotransmitter-gated ion-channel transmembrane pore"/>
    <property type="match status" value="1"/>
</dbReference>
<dbReference type="InterPro" id="IPR006201">
    <property type="entry name" value="Neur_channel"/>
</dbReference>
<dbReference type="OMA" id="CTIHIAS"/>
<feature type="signal peptide" evidence="6">
    <location>
        <begin position="1"/>
        <end position="19"/>
    </location>
</feature>
<keyword evidence="2 5" id="KW-0812">Transmembrane</keyword>
<evidence type="ECO:0000256" key="6">
    <source>
        <dbReference type="SAM" id="SignalP"/>
    </source>
</evidence>
<evidence type="ECO:0000259" key="7">
    <source>
        <dbReference type="Pfam" id="PF02931"/>
    </source>
</evidence>
<dbReference type="Proteomes" id="UP000198287">
    <property type="component" value="Unassembled WGS sequence"/>
</dbReference>
<feature type="chain" id="PRO_5012195151" evidence="6">
    <location>
        <begin position="20"/>
        <end position="413"/>
    </location>
</feature>
<evidence type="ECO:0000313" key="9">
    <source>
        <dbReference type="Proteomes" id="UP000198287"/>
    </source>
</evidence>
<evidence type="ECO:0000256" key="3">
    <source>
        <dbReference type="ARBA" id="ARBA00022989"/>
    </source>
</evidence>
<comment type="caution">
    <text evidence="8">The sequence shown here is derived from an EMBL/GenBank/DDBJ whole genome shotgun (WGS) entry which is preliminary data.</text>
</comment>
<protein>
    <submittedName>
        <fullName evidence="8">Acetylcholine receptor subunit alpha-type acr-16</fullName>
    </submittedName>
</protein>
<dbReference type="OrthoDB" id="410315at2759"/>
<dbReference type="SUPFAM" id="SSF63712">
    <property type="entry name" value="Nicotinic receptor ligand binding domain-like"/>
    <property type="match status" value="1"/>
</dbReference>
<dbReference type="GO" id="GO:0016020">
    <property type="term" value="C:membrane"/>
    <property type="evidence" value="ECO:0007669"/>
    <property type="project" value="UniProtKB-SubCell"/>
</dbReference>
<keyword evidence="8" id="KW-0675">Receptor</keyword>